<dbReference type="PATRIC" id="fig|1348663.4.peg.3525"/>
<keyword evidence="1" id="KW-0812">Transmembrane</keyword>
<proteinExistence type="predicted"/>
<dbReference type="HOGENOM" id="CLU_157166_0_0_11"/>
<protein>
    <submittedName>
        <fullName evidence="2">Uncharacterized protein</fullName>
    </submittedName>
</protein>
<reference evidence="2 3" key="1">
    <citation type="submission" date="2014-05" db="EMBL/GenBank/DDBJ databases">
        <title>Draft Genome Sequence of Kitasatospora cheerisanensis KCTC 2395.</title>
        <authorList>
            <person name="Nam D.H."/>
        </authorList>
    </citation>
    <scope>NUCLEOTIDE SEQUENCE [LARGE SCALE GENOMIC DNA]</scope>
    <source>
        <strain evidence="2 3">KCTC 2395</strain>
    </source>
</reference>
<gene>
    <name evidence="2" type="ORF">KCH_36580</name>
</gene>
<dbReference type="eggNOG" id="ENOG5032099">
    <property type="taxonomic scope" value="Bacteria"/>
</dbReference>
<organism evidence="2 3">
    <name type="scientific">Kitasatospora cheerisanensis KCTC 2395</name>
    <dbReference type="NCBI Taxonomy" id="1348663"/>
    <lineage>
        <taxon>Bacteria</taxon>
        <taxon>Bacillati</taxon>
        <taxon>Actinomycetota</taxon>
        <taxon>Actinomycetes</taxon>
        <taxon>Kitasatosporales</taxon>
        <taxon>Streptomycetaceae</taxon>
        <taxon>Kitasatospora</taxon>
    </lineage>
</organism>
<feature type="transmembrane region" description="Helical" evidence="1">
    <location>
        <begin position="90"/>
        <end position="107"/>
    </location>
</feature>
<sequence length="110" mass="11466">MTAPSAGLSIVPALLGAAGLTAALGLVGELRGGWFGTAAFAAGCWALGSRSRLPAAPVIGLAAWLFHNGFAEHRYAELRWQGWGFETRQFAVFAGTALLAALTARLSRRP</sequence>
<comment type="caution">
    <text evidence="2">The sequence shown here is derived from an EMBL/GenBank/DDBJ whole genome shotgun (WGS) entry which is preliminary data.</text>
</comment>
<keyword evidence="1" id="KW-0472">Membrane</keyword>
<keyword evidence="3" id="KW-1185">Reference proteome</keyword>
<evidence type="ECO:0000313" key="2">
    <source>
        <dbReference type="EMBL" id="KDN84566.1"/>
    </source>
</evidence>
<name>A0A066Z2J6_9ACTN</name>
<keyword evidence="1" id="KW-1133">Transmembrane helix</keyword>
<accession>A0A066Z2J6</accession>
<dbReference type="EMBL" id="JNBY01000092">
    <property type="protein sequence ID" value="KDN84566.1"/>
    <property type="molecule type" value="Genomic_DNA"/>
</dbReference>
<dbReference type="RefSeq" id="WP_035864024.1">
    <property type="nucleotide sequence ID" value="NZ_KK853997.1"/>
</dbReference>
<evidence type="ECO:0000256" key="1">
    <source>
        <dbReference type="SAM" id="Phobius"/>
    </source>
</evidence>
<dbReference type="OrthoDB" id="4338425at2"/>
<dbReference type="AlphaFoldDB" id="A0A066Z2J6"/>
<evidence type="ECO:0000313" key="3">
    <source>
        <dbReference type="Proteomes" id="UP000027178"/>
    </source>
</evidence>
<dbReference type="Proteomes" id="UP000027178">
    <property type="component" value="Unassembled WGS sequence"/>
</dbReference>